<dbReference type="PROSITE" id="PS51182">
    <property type="entry name" value="C2_TENSIN"/>
    <property type="match status" value="1"/>
</dbReference>
<dbReference type="InterPro" id="IPR035892">
    <property type="entry name" value="C2_domain_sf"/>
</dbReference>
<dbReference type="Pfam" id="PF10409">
    <property type="entry name" value="PTEN_C2"/>
    <property type="match status" value="1"/>
</dbReference>
<dbReference type="InterPro" id="IPR016130">
    <property type="entry name" value="Tyr_Pase_AS"/>
</dbReference>
<feature type="compositionally biased region" description="Basic and acidic residues" evidence="1">
    <location>
        <begin position="391"/>
        <end position="406"/>
    </location>
</feature>
<dbReference type="OrthoDB" id="439488at2759"/>
<dbReference type="Gene3D" id="3.90.190.10">
    <property type="entry name" value="Protein tyrosine phosphatase superfamily"/>
    <property type="match status" value="1"/>
</dbReference>
<feature type="region of interest" description="Disordered" evidence="1">
    <location>
        <begin position="391"/>
        <end position="574"/>
    </location>
</feature>
<evidence type="ECO:0000313" key="3">
    <source>
        <dbReference type="EMBL" id="CAE8620890.1"/>
    </source>
</evidence>
<dbReference type="SUPFAM" id="SSF52799">
    <property type="entry name" value="(Phosphotyrosine protein) phosphatases II"/>
    <property type="match status" value="1"/>
</dbReference>
<name>A0A813G3J0_POLGL</name>
<evidence type="ECO:0000313" key="4">
    <source>
        <dbReference type="EMBL" id="CAE8620893.1"/>
    </source>
</evidence>
<organism evidence="4 6">
    <name type="scientific">Polarella glacialis</name>
    <name type="common">Dinoflagellate</name>
    <dbReference type="NCBI Taxonomy" id="89957"/>
    <lineage>
        <taxon>Eukaryota</taxon>
        <taxon>Sar</taxon>
        <taxon>Alveolata</taxon>
        <taxon>Dinophyceae</taxon>
        <taxon>Suessiales</taxon>
        <taxon>Suessiaceae</taxon>
        <taxon>Polarella</taxon>
    </lineage>
</organism>
<feature type="compositionally biased region" description="Low complexity" evidence="1">
    <location>
        <begin position="433"/>
        <end position="453"/>
    </location>
</feature>
<feature type="domain" description="C2 tensin-type" evidence="2">
    <location>
        <begin position="225"/>
        <end position="364"/>
    </location>
</feature>
<dbReference type="InterPro" id="IPR051281">
    <property type="entry name" value="Dual-spec_lipid-protein_phosph"/>
</dbReference>
<proteinExistence type="predicted"/>
<dbReference type="AlphaFoldDB" id="A0A813G3J0"/>
<keyword evidence="6" id="KW-1185">Reference proteome</keyword>
<dbReference type="EMBL" id="CAJNNV010027601">
    <property type="protein sequence ID" value="CAE8620893.1"/>
    <property type="molecule type" value="Genomic_DNA"/>
</dbReference>
<dbReference type="GO" id="GO:0016314">
    <property type="term" value="F:phosphatidylinositol-3,4,5-trisphosphate 3-phosphatase activity"/>
    <property type="evidence" value="ECO:0007669"/>
    <property type="project" value="TreeGrafter"/>
</dbReference>
<protein>
    <recommendedName>
        <fullName evidence="2">C2 tensin-type domain-containing protein</fullName>
    </recommendedName>
</protein>
<dbReference type="GO" id="GO:0005829">
    <property type="term" value="C:cytosol"/>
    <property type="evidence" value="ECO:0007669"/>
    <property type="project" value="TreeGrafter"/>
</dbReference>
<comment type="caution">
    <text evidence="4">The sequence shown here is derived from an EMBL/GenBank/DDBJ whole genome shotgun (WGS) entry which is preliminary data.</text>
</comment>
<dbReference type="EMBL" id="CAJNNV010027601">
    <property type="protein sequence ID" value="CAE8620890.1"/>
    <property type="molecule type" value="Genomic_DNA"/>
</dbReference>
<reference evidence="4" key="1">
    <citation type="submission" date="2021-02" db="EMBL/GenBank/DDBJ databases">
        <authorList>
            <person name="Dougan E. K."/>
            <person name="Rhodes N."/>
            <person name="Thang M."/>
            <person name="Chan C."/>
        </authorList>
    </citation>
    <scope>NUCLEOTIDE SEQUENCE</scope>
</reference>
<evidence type="ECO:0000259" key="2">
    <source>
        <dbReference type="PROSITE" id="PS51182"/>
    </source>
</evidence>
<dbReference type="PROSITE" id="PS00383">
    <property type="entry name" value="TYR_PHOSPHATASE_1"/>
    <property type="match status" value="1"/>
</dbReference>
<dbReference type="SUPFAM" id="SSF49562">
    <property type="entry name" value="C2 domain (Calcium/lipid-binding domain, CaLB)"/>
    <property type="match status" value="1"/>
</dbReference>
<evidence type="ECO:0000256" key="1">
    <source>
        <dbReference type="SAM" id="MobiDB-lite"/>
    </source>
</evidence>
<gene>
    <name evidence="3" type="ORF">PGLA1383_LOCUS38414</name>
    <name evidence="4" type="ORF">PGLA1383_LOCUS38417</name>
    <name evidence="5" type="ORF">PGLA2088_LOCUS18794</name>
</gene>
<dbReference type="PANTHER" id="PTHR12305">
    <property type="entry name" value="PHOSPHATASE WITH HOMOLOGY TO TENSIN"/>
    <property type="match status" value="1"/>
</dbReference>
<dbReference type="Proteomes" id="UP000626109">
    <property type="component" value="Unassembled WGS sequence"/>
</dbReference>
<dbReference type="EMBL" id="CAJNNW010024751">
    <property type="protein sequence ID" value="CAE8674050.1"/>
    <property type="molecule type" value="Genomic_DNA"/>
</dbReference>
<evidence type="ECO:0000313" key="5">
    <source>
        <dbReference type="EMBL" id="CAE8674050.1"/>
    </source>
</evidence>
<dbReference type="InterPro" id="IPR014020">
    <property type="entry name" value="Tensin_C2-dom"/>
</dbReference>
<accession>A0A813G3J0</accession>
<dbReference type="Gene3D" id="2.60.40.1110">
    <property type="match status" value="1"/>
</dbReference>
<sequence>MWGGYLAQAGDLLNKAAERAKEVAEQAQAGDFVEKAKVAARKMAEEASKVADTVQAEYQRTFEDLDCQIFHIRPDLVVMEYPSPETIERLAKRLNKSFPDRMLILNMSEKVYETSTFMGDVVDVNFRGLPAPPLELLMELCLSSYQWLAADANNILVVHCFSGYSRSAAFMSCFLSFRGLYSSPQEALKEVITHLPIDGLSKILPSQHRYLTYFRQCQQGHTPSNKRLRLAKAMLSGVPCFEEGSVAFRPFLEVWSAGELVYSSFTAATSGRAARADETFPAAYGPNDPCVSFQLPADLVVAGDVLLRVRHAYLDGSRDTALRLAFHTGFTPTGLQLSKHELDGASEDQRFSDEFFVDLVFEEPLEDGGGEQEEGQEGTPASAAVFAKAREVSRRLSEEEEKRKQLEAVASPAPNGGGDHDDDMAALEATLMRGAAAESPSPSGSSRASSSGPKRGGGAATSTAGAEEFRKALAAAAADDGSASAAAPSSGATISSDAAVKTTASTGAEATASGSSASGTASGGEKGPKASAPVDDIDSLFSEFDSALSTSRSRSEVKSEAPPPTKSSTEKGSKDVFADVDDFLKELDSGLASSKK</sequence>
<dbReference type="InterPro" id="IPR029021">
    <property type="entry name" value="Prot-tyrosine_phosphatase-like"/>
</dbReference>
<evidence type="ECO:0000313" key="6">
    <source>
        <dbReference type="Proteomes" id="UP000654075"/>
    </source>
</evidence>
<feature type="compositionally biased region" description="Low complexity" evidence="1">
    <location>
        <begin position="460"/>
        <end position="520"/>
    </location>
</feature>
<dbReference type="OMA" id="NNEKSAF"/>
<dbReference type="Proteomes" id="UP000654075">
    <property type="component" value="Unassembled WGS sequence"/>
</dbReference>
<dbReference type="SMART" id="SM01326">
    <property type="entry name" value="PTEN_C2"/>
    <property type="match status" value="1"/>
</dbReference>